<dbReference type="Gene3D" id="3.40.50.1000">
    <property type="entry name" value="HAD superfamily/HAD-like"/>
    <property type="match status" value="1"/>
</dbReference>
<dbReference type="EMBL" id="LKCW01000015">
    <property type="protein sequence ID" value="KPM44732.1"/>
    <property type="molecule type" value="Genomic_DNA"/>
</dbReference>
<reference evidence="3 4" key="1">
    <citation type="submission" date="2015-09" db="EMBL/GenBank/DDBJ databases">
        <title>Draft genome of a European isolate of the apple canker pathogen Neonectria ditissima.</title>
        <authorList>
            <person name="Gomez-Cortecero A."/>
            <person name="Harrison R.J."/>
            <person name="Armitage A.D."/>
        </authorList>
    </citation>
    <scope>NUCLEOTIDE SEQUENCE [LARGE SCALE GENOMIC DNA]</scope>
    <source>
        <strain evidence="3 4">R09/05</strain>
    </source>
</reference>
<dbReference type="OrthoDB" id="40579at2759"/>
<gene>
    <name evidence="3" type="ORF">AK830_g1826</name>
</gene>
<comment type="caution">
    <text evidence="3">The sequence shown here is derived from an EMBL/GenBank/DDBJ whole genome shotgun (WGS) entry which is preliminary data.</text>
</comment>
<organism evidence="3 4">
    <name type="scientific">Neonectria ditissima</name>
    <dbReference type="NCBI Taxonomy" id="78410"/>
    <lineage>
        <taxon>Eukaryota</taxon>
        <taxon>Fungi</taxon>
        <taxon>Dikarya</taxon>
        <taxon>Ascomycota</taxon>
        <taxon>Pezizomycotina</taxon>
        <taxon>Sordariomycetes</taxon>
        <taxon>Hypocreomycetidae</taxon>
        <taxon>Hypocreales</taxon>
        <taxon>Nectriaceae</taxon>
        <taxon>Neonectria</taxon>
    </lineage>
</organism>
<dbReference type="GO" id="GO:0019120">
    <property type="term" value="F:hydrolase activity, acting on acid halide bonds, in C-halide compounds"/>
    <property type="evidence" value="ECO:0007669"/>
    <property type="project" value="InterPro"/>
</dbReference>
<dbReference type="PANTHER" id="PTHR43316:SF3">
    <property type="entry name" value="HALOACID DEHALOGENASE, TYPE II (AFU_ORTHOLOGUE AFUA_2G07750)-RELATED"/>
    <property type="match status" value="1"/>
</dbReference>
<comment type="similarity">
    <text evidence="1">Belongs to the HAD-like hydrolase superfamily. S-2-haloalkanoic acid dehalogenase family.</text>
</comment>
<dbReference type="GO" id="GO:0016791">
    <property type="term" value="F:phosphatase activity"/>
    <property type="evidence" value="ECO:0007669"/>
    <property type="project" value="UniProtKB-ARBA"/>
</dbReference>
<keyword evidence="4" id="KW-1185">Reference proteome</keyword>
<dbReference type="Gene3D" id="1.10.150.240">
    <property type="entry name" value="Putative phosphatase, domain 2"/>
    <property type="match status" value="1"/>
</dbReference>
<dbReference type="PANTHER" id="PTHR43316">
    <property type="entry name" value="HYDROLASE, HALOACID DELAHOGENASE-RELATED"/>
    <property type="match status" value="1"/>
</dbReference>
<dbReference type="InterPro" id="IPR023214">
    <property type="entry name" value="HAD_sf"/>
</dbReference>
<dbReference type="SUPFAM" id="SSF56784">
    <property type="entry name" value="HAD-like"/>
    <property type="match status" value="1"/>
</dbReference>
<dbReference type="NCBIfam" id="TIGR01428">
    <property type="entry name" value="HAD_type_II"/>
    <property type="match status" value="1"/>
</dbReference>
<evidence type="ECO:0000313" key="3">
    <source>
        <dbReference type="EMBL" id="KPM44732.1"/>
    </source>
</evidence>
<dbReference type="AlphaFoldDB" id="A0A0N8H8J3"/>
<sequence length="267" mass="30398">MSPGKVSPLTKVKALVFDVFGTTVDWRSSVTEELTLRAFRKSSSDLPEGLKSRLQTLTEEDWGKFAHDWHESYGDFCHAFNPETDTWKSVDEHWRDSLVILLESWNLTGLFTETEIESLSLVWHRLVPWDDSHDGLEKLGRTYITSTLSNGNINLLRDLDDFGNLGFRKILSAENFRAYKPNPAVYLGAARELGFEPDEVALVAAHLSDLESARACGLRTIYVERPREEAWADDKERCEGAREWVDLWIGEEEAGFMALSDKLKQVA</sequence>
<proteinExistence type="inferred from homology"/>
<dbReference type="PRINTS" id="PR00413">
    <property type="entry name" value="HADHALOGNASE"/>
</dbReference>
<dbReference type="InterPro" id="IPR036412">
    <property type="entry name" value="HAD-like_sf"/>
</dbReference>
<evidence type="ECO:0000256" key="2">
    <source>
        <dbReference type="ARBA" id="ARBA00022801"/>
    </source>
</evidence>
<protein>
    <recommendedName>
        <fullName evidence="5">Haloacid dehalogenase, type II</fullName>
    </recommendedName>
</protein>
<evidence type="ECO:0008006" key="5">
    <source>
        <dbReference type="Google" id="ProtNLM"/>
    </source>
</evidence>
<name>A0A0N8H8J3_9HYPO</name>
<dbReference type="InterPro" id="IPR006439">
    <property type="entry name" value="HAD-SF_hydro_IA"/>
</dbReference>
<dbReference type="InterPro" id="IPR006328">
    <property type="entry name" value="2-HAD"/>
</dbReference>
<dbReference type="SFLD" id="SFLDG01129">
    <property type="entry name" value="C1.5:_HAD__Beta-PGM__Phosphata"/>
    <property type="match status" value="1"/>
</dbReference>
<dbReference type="SFLD" id="SFLDS00003">
    <property type="entry name" value="Haloacid_Dehalogenase"/>
    <property type="match status" value="1"/>
</dbReference>
<evidence type="ECO:0000313" key="4">
    <source>
        <dbReference type="Proteomes" id="UP000050424"/>
    </source>
</evidence>
<keyword evidence="2" id="KW-0378">Hydrolase</keyword>
<dbReference type="STRING" id="78410.A0A0N8H8J3"/>
<dbReference type="NCBIfam" id="TIGR01493">
    <property type="entry name" value="HAD-SF-IA-v2"/>
    <property type="match status" value="1"/>
</dbReference>
<accession>A0A0N8H8J3</accession>
<dbReference type="Pfam" id="PF00702">
    <property type="entry name" value="Hydrolase"/>
    <property type="match status" value="1"/>
</dbReference>
<dbReference type="InterPro" id="IPR051540">
    <property type="entry name" value="S-2-haloacid_dehalogenase"/>
</dbReference>
<dbReference type="Proteomes" id="UP000050424">
    <property type="component" value="Unassembled WGS sequence"/>
</dbReference>
<dbReference type="InterPro" id="IPR023198">
    <property type="entry name" value="PGP-like_dom2"/>
</dbReference>
<evidence type="ECO:0000256" key="1">
    <source>
        <dbReference type="ARBA" id="ARBA00008106"/>
    </source>
</evidence>